<dbReference type="Proteomes" id="UP000053958">
    <property type="component" value="Unassembled WGS sequence"/>
</dbReference>
<dbReference type="PROSITE" id="PS00061">
    <property type="entry name" value="ADH_SHORT"/>
    <property type="match status" value="1"/>
</dbReference>
<name>A0A0F4Z1Z9_RASE3</name>
<dbReference type="AlphaFoldDB" id="A0A0F4Z1Z9"/>
<evidence type="ECO:0000256" key="3">
    <source>
        <dbReference type="RuleBase" id="RU000363"/>
    </source>
</evidence>
<comment type="caution">
    <text evidence="4">The sequence shown here is derived from an EMBL/GenBank/DDBJ whole genome shotgun (WGS) entry which is preliminary data.</text>
</comment>
<protein>
    <submittedName>
        <fullName evidence="4">Short chain dehydrogenase/oxidoreductase</fullName>
    </submittedName>
</protein>
<evidence type="ECO:0000313" key="4">
    <source>
        <dbReference type="EMBL" id="KKA24380.1"/>
    </source>
</evidence>
<dbReference type="InterPro" id="IPR036291">
    <property type="entry name" value="NAD(P)-bd_dom_sf"/>
</dbReference>
<organism evidence="4 5">
    <name type="scientific">Rasamsonia emersonii (strain ATCC 16479 / CBS 393.64 / IMI 116815)</name>
    <dbReference type="NCBI Taxonomy" id="1408163"/>
    <lineage>
        <taxon>Eukaryota</taxon>
        <taxon>Fungi</taxon>
        <taxon>Dikarya</taxon>
        <taxon>Ascomycota</taxon>
        <taxon>Pezizomycotina</taxon>
        <taxon>Eurotiomycetes</taxon>
        <taxon>Eurotiomycetidae</taxon>
        <taxon>Eurotiales</taxon>
        <taxon>Trichocomaceae</taxon>
        <taxon>Rasamsonia</taxon>
    </lineage>
</organism>
<dbReference type="InterPro" id="IPR020904">
    <property type="entry name" value="Sc_DH/Rdtase_CS"/>
</dbReference>
<dbReference type="Pfam" id="PF00106">
    <property type="entry name" value="adh_short"/>
    <property type="match status" value="1"/>
</dbReference>
<dbReference type="CDD" id="cd05233">
    <property type="entry name" value="SDR_c"/>
    <property type="match status" value="1"/>
</dbReference>
<dbReference type="GeneID" id="25313916"/>
<dbReference type="GO" id="GO:0006633">
    <property type="term" value="P:fatty acid biosynthetic process"/>
    <property type="evidence" value="ECO:0007669"/>
    <property type="project" value="TreeGrafter"/>
</dbReference>
<dbReference type="SUPFAM" id="SSF51735">
    <property type="entry name" value="NAD(P)-binding Rossmann-fold domains"/>
    <property type="match status" value="1"/>
</dbReference>
<dbReference type="STRING" id="1408163.A0A0F4Z1Z9"/>
<reference evidence="4 5" key="1">
    <citation type="submission" date="2015-04" db="EMBL/GenBank/DDBJ databases">
        <authorList>
            <person name="Heijne W.H."/>
            <person name="Fedorova N.D."/>
            <person name="Nierman W.C."/>
            <person name="Vollebregt A.W."/>
            <person name="Zhao Z."/>
            <person name="Wu L."/>
            <person name="Kumar M."/>
            <person name="Stam H."/>
            <person name="van den Berg M.A."/>
            <person name="Pel H.J."/>
        </authorList>
    </citation>
    <scope>NUCLEOTIDE SEQUENCE [LARGE SCALE GENOMIC DNA]</scope>
    <source>
        <strain evidence="4 5">CBS 393.64</strain>
    </source>
</reference>
<comment type="similarity">
    <text evidence="1 3">Belongs to the short-chain dehydrogenases/reductases (SDR) family.</text>
</comment>
<dbReference type="PRINTS" id="PR00081">
    <property type="entry name" value="GDHRDH"/>
</dbReference>
<gene>
    <name evidence="4" type="ORF">T310_1565</name>
</gene>
<dbReference type="PANTHER" id="PTHR42760">
    <property type="entry name" value="SHORT-CHAIN DEHYDROGENASES/REDUCTASES FAMILY MEMBER"/>
    <property type="match status" value="1"/>
</dbReference>
<keyword evidence="2" id="KW-0521">NADP</keyword>
<evidence type="ECO:0000256" key="1">
    <source>
        <dbReference type="ARBA" id="ARBA00006484"/>
    </source>
</evidence>
<dbReference type="GO" id="GO:0048038">
    <property type="term" value="F:quinone binding"/>
    <property type="evidence" value="ECO:0007669"/>
    <property type="project" value="TreeGrafter"/>
</dbReference>
<dbReference type="GO" id="GO:0016616">
    <property type="term" value="F:oxidoreductase activity, acting on the CH-OH group of donors, NAD or NADP as acceptor"/>
    <property type="evidence" value="ECO:0007669"/>
    <property type="project" value="TreeGrafter"/>
</dbReference>
<dbReference type="PANTHER" id="PTHR42760:SF127">
    <property type="entry name" value="3-KETOACYL-ACYL CARRIER PROTEIN REDUCTASE-RELATED"/>
    <property type="match status" value="1"/>
</dbReference>
<evidence type="ECO:0000313" key="5">
    <source>
        <dbReference type="Proteomes" id="UP000053958"/>
    </source>
</evidence>
<dbReference type="PRINTS" id="PR00080">
    <property type="entry name" value="SDRFAMILY"/>
</dbReference>
<dbReference type="FunFam" id="3.40.50.720:FF:000084">
    <property type="entry name" value="Short-chain dehydrogenase reductase"/>
    <property type="match status" value="1"/>
</dbReference>
<sequence>MTASEKSLSGQTVLVTGAGGGLGRVIATKFLEAGANVVICDIHEERLKEASAELSRSAKGGGTLRAVAADITSEESIRHLFGEIIAREFNNRLDVLVNNAGIMDRFDPVGDLDRALWDKVIAVNLTAPYLLSKEAVRIMLAQPEPKGSILNISSLSGHSGAMAGAAYTASKHGLVGLTKNTAAFYGSKGIRCNALMLGGMNTNIADSMRAGVNTEGFQLNERLRGGVGMQMVDLSDVAELALYVCTAESAKIINGAIIPGDHGWTGITG</sequence>
<evidence type="ECO:0000256" key="2">
    <source>
        <dbReference type="ARBA" id="ARBA00022857"/>
    </source>
</evidence>
<dbReference type="InterPro" id="IPR002347">
    <property type="entry name" value="SDR_fam"/>
</dbReference>
<proteinExistence type="inferred from homology"/>
<dbReference type="RefSeq" id="XP_013330992.1">
    <property type="nucleotide sequence ID" value="XM_013475538.1"/>
</dbReference>
<dbReference type="OrthoDB" id="37659at2759"/>
<dbReference type="EMBL" id="LASV01000063">
    <property type="protein sequence ID" value="KKA24380.1"/>
    <property type="molecule type" value="Genomic_DNA"/>
</dbReference>
<keyword evidence="5" id="KW-1185">Reference proteome</keyword>
<accession>A0A0F4Z1Z9</accession>
<dbReference type="Gene3D" id="3.40.50.720">
    <property type="entry name" value="NAD(P)-binding Rossmann-like Domain"/>
    <property type="match status" value="1"/>
</dbReference>